<name>A0A0P1ADN0_PLAHL</name>
<dbReference type="Proteomes" id="UP000054928">
    <property type="component" value="Unassembled WGS sequence"/>
</dbReference>
<evidence type="ECO:0000313" key="1">
    <source>
        <dbReference type="EMBL" id="CEG38703.1"/>
    </source>
</evidence>
<evidence type="ECO:0000313" key="2">
    <source>
        <dbReference type="Proteomes" id="UP000054928"/>
    </source>
</evidence>
<keyword evidence="2" id="KW-1185">Reference proteome</keyword>
<proteinExistence type="predicted"/>
<dbReference type="GeneID" id="36403817"/>
<organism evidence="1 2">
    <name type="scientific">Plasmopara halstedii</name>
    <name type="common">Downy mildew of sunflower</name>
    <dbReference type="NCBI Taxonomy" id="4781"/>
    <lineage>
        <taxon>Eukaryota</taxon>
        <taxon>Sar</taxon>
        <taxon>Stramenopiles</taxon>
        <taxon>Oomycota</taxon>
        <taxon>Peronosporomycetes</taxon>
        <taxon>Peronosporales</taxon>
        <taxon>Peronosporaceae</taxon>
        <taxon>Plasmopara</taxon>
    </lineage>
</organism>
<sequence>MRTNFSTQTVAKFYGIVPVDNPLLRIHIARPFNIQLLNVQQGSTCTCSSLHRQAMEVVQVHFGSAILRMLGWLNLAILFQRRCHPALSNEGPGFTCKWVPSRLARWRL</sequence>
<protein>
    <submittedName>
        <fullName evidence="1">Uncharacterized protein</fullName>
    </submittedName>
</protein>
<accession>A0A0P1ADN0</accession>
<dbReference type="AlphaFoldDB" id="A0A0P1ADN0"/>
<dbReference type="EMBL" id="CCYD01000322">
    <property type="protein sequence ID" value="CEG38703.1"/>
    <property type="molecule type" value="Genomic_DNA"/>
</dbReference>
<dbReference type="RefSeq" id="XP_024575072.1">
    <property type="nucleotide sequence ID" value="XM_024724168.1"/>
</dbReference>
<reference evidence="2" key="1">
    <citation type="submission" date="2014-09" db="EMBL/GenBank/DDBJ databases">
        <authorList>
            <person name="Sharma Rahul"/>
            <person name="Thines Marco"/>
        </authorList>
    </citation>
    <scope>NUCLEOTIDE SEQUENCE [LARGE SCALE GENOMIC DNA]</scope>
</reference>